<evidence type="ECO:0000256" key="4">
    <source>
        <dbReference type="ARBA" id="ARBA00022454"/>
    </source>
</evidence>
<accession>A0A0P4W5S7</accession>
<dbReference type="InterPro" id="IPR003545">
    <property type="entry name" value="Telomerase_RT"/>
</dbReference>
<dbReference type="CDD" id="cd01648">
    <property type="entry name" value="TERT"/>
    <property type="match status" value="1"/>
</dbReference>
<evidence type="ECO:0000256" key="8">
    <source>
        <dbReference type="ARBA" id="ARBA00022842"/>
    </source>
</evidence>
<sequence>MALSGPPGRHKRVMSHEDNGQVPYKRPRLTTDVGYESQTTLCFRPLSIISTSGKFPANHILSSVHGGGVENILSDILSTNTGTEMPHITPKYLLAHSDLADITETISKNFENLNLKKFEHLIKEKRMATTKEKYKKMDPRDLLDLLMMSPFCKNTNYVKDEVQENNNCTETEYGNTSKGTVFLVLSKALNSLVPQSVWGSQENYNRMEFFMWQLLDMGVRDTISIGVLLDGMQLKDVRWVKDLPPQETVYIVSKFFVWIVEKLIVVTLRSVFYQTQMSGGAYQIFYFPKNKTESLLQKTINSICEVMPSDSEVKGALIKVLPKKSGGVRPLFREKTRHRQSQEILEARLLLKYLVYIEQQTLTSVSFSNVWQNALYVLGKESKLYFVKTDIKNAFSSVDVRHLLVQLHQACKNMNTLQFMKYSNGKKEVNIPLDEYGNTLYRPKYSLKRGILTINVQKILGVIEASLQPCVAYKKLKIKLAQGLPQGCCLSRDLCDFYLARMTSLHLDDLTADAEGVIIRVADDFLFLSKSLEKAQKFKFRMTAGIADFNCFINSKKTLSNINCQIDKIYFNGYIICMITNTILINVSDLAKVPPRYSLTFIAASNMKSFISNKLFIIVRNRLQKHMMVPSSADLDMLLENVWRVGIHCGAKLYALVRHACYTSGVYNSSLYARTVLNVSKGIVKRIMSFTHDFLGENIFISILVCSTFLSFSRMSKSRFGLLKNKLKDIVIKHLTKITEEKEQKLKDDLLALL</sequence>
<evidence type="ECO:0000256" key="12">
    <source>
        <dbReference type="ARBA" id="ARBA00032044"/>
    </source>
</evidence>
<dbReference type="InterPro" id="IPR021891">
    <property type="entry name" value="Telomerase_RBD"/>
</dbReference>
<dbReference type="EMBL" id="GDRN01098858">
    <property type="protein sequence ID" value="JAI58868.1"/>
    <property type="molecule type" value="Transcribed_RNA"/>
</dbReference>
<evidence type="ECO:0000256" key="3">
    <source>
        <dbReference type="ARBA" id="ARBA00016182"/>
    </source>
</evidence>
<keyword evidence="8 14" id="KW-0460">Magnesium</keyword>
<dbReference type="InterPro" id="IPR000477">
    <property type="entry name" value="RT_dom"/>
</dbReference>
<dbReference type="EMBL" id="GDRN01098857">
    <property type="protein sequence ID" value="JAI58869.1"/>
    <property type="molecule type" value="Transcribed_RNA"/>
</dbReference>
<evidence type="ECO:0000256" key="1">
    <source>
        <dbReference type="ARBA" id="ARBA00008001"/>
    </source>
</evidence>
<comment type="similarity">
    <text evidence="1 14">Belongs to the reverse transcriptase family. Telomerase subfamily.</text>
</comment>
<feature type="domain" description="Reverse transcriptase" evidence="16">
    <location>
        <begin position="302"/>
        <end position="576"/>
    </location>
</feature>
<comment type="function">
    <text evidence="14">Telomerase is a ribonucleoprotein enzyme essential for the replication of chromosome termini in most eukaryotes. It elongates telomeres. It is a reverse transcriptase that adds simple sequence repeats to chromosome ends by copying a template sequence within the RNA component of the enzyme.</text>
</comment>
<evidence type="ECO:0000256" key="11">
    <source>
        <dbReference type="ARBA" id="ARBA00023242"/>
    </source>
</evidence>
<keyword evidence="10 14" id="KW-0695">RNA-directed DNA polymerase</keyword>
<dbReference type="SMART" id="SM00975">
    <property type="entry name" value="Telomerase_RBD"/>
    <property type="match status" value="1"/>
</dbReference>
<organism evidence="17">
    <name type="scientific">Scylla olivacea</name>
    <name type="common">Orange mud crab</name>
    <name type="synonym">Cancer olivacea</name>
    <dbReference type="NCBI Taxonomy" id="85551"/>
    <lineage>
        <taxon>Eukaryota</taxon>
        <taxon>Metazoa</taxon>
        <taxon>Ecdysozoa</taxon>
        <taxon>Arthropoda</taxon>
        <taxon>Crustacea</taxon>
        <taxon>Multicrustacea</taxon>
        <taxon>Malacostraca</taxon>
        <taxon>Eumalacostraca</taxon>
        <taxon>Eucarida</taxon>
        <taxon>Decapoda</taxon>
        <taxon>Pleocyemata</taxon>
        <taxon>Brachyura</taxon>
        <taxon>Eubrachyura</taxon>
        <taxon>Portunoidea</taxon>
        <taxon>Portunidae</taxon>
        <taxon>Portuninae</taxon>
        <taxon>Scylla</taxon>
    </lineage>
</organism>
<dbReference type="GO" id="GO:0007004">
    <property type="term" value="P:telomere maintenance via telomerase"/>
    <property type="evidence" value="ECO:0007669"/>
    <property type="project" value="TreeGrafter"/>
</dbReference>
<keyword evidence="11 14" id="KW-0539">Nucleus</keyword>
<dbReference type="GO" id="GO:0046872">
    <property type="term" value="F:metal ion binding"/>
    <property type="evidence" value="ECO:0007669"/>
    <property type="project" value="UniProtKB-KW"/>
</dbReference>
<evidence type="ECO:0000256" key="5">
    <source>
        <dbReference type="ARBA" id="ARBA00022679"/>
    </source>
</evidence>
<dbReference type="Gene3D" id="1.10.132.70">
    <property type="match status" value="1"/>
</dbReference>
<keyword evidence="4 14" id="KW-0158">Chromosome</keyword>
<comment type="catalytic activity">
    <reaction evidence="13 14">
        <text>DNA(n) + a 2'-deoxyribonucleoside 5'-triphosphate = DNA(n+1) + diphosphate</text>
        <dbReference type="Rhea" id="RHEA:22508"/>
        <dbReference type="Rhea" id="RHEA-COMP:17339"/>
        <dbReference type="Rhea" id="RHEA-COMP:17340"/>
        <dbReference type="ChEBI" id="CHEBI:33019"/>
        <dbReference type="ChEBI" id="CHEBI:61560"/>
        <dbReference type="ChEBI" id="CHEBI:173112"/>
        <dbReference type="EC" id="2.7.7.49"/>
    </reaction>
</comment>
<dbReference type="EC" id="2.7.7.49" evidence="2 14"/>
<keyword evidence="7 14" id="KW-0479">Metal-binding</keyword>
<proteinExistence type="inferred from homology"/>
<keyword evidence="6 14" id="KW-0548">Nucleotidyltransferase</keyword>
<reference evidence="17" key="1">
    <citation type="submission" date="2015-09" db="EMBL/GenBank/DDBJ databases">
        <title>Scylla olivacea transcriptome.</title>
        <authorList>
            <person name="Ikhwanuddin M."/>
        </authorList>
    </citation>
    <scope>NUCLEOTIDE SEQUENCE</scope>
</reference>
<evidence type="ECO:0000256" key="10">
    <source>
        <dbReference type="ARBA" id="ARBA00022918"/>
    </source>
</evidence>
<evidence type="ECO:0000256" key="9">
    <source>
        <dbReference type="ARBA" id="ARBA00022895"/>
    </source>
</evidence>
<dbReference type="Gene3D" id="3.30.70.2630">
    <property type="match status" value="1"/>
</dbReference>
<name>A0A0P4W5S7_SCYOL</name>
<evidence type="ECO:0000256" key="2">
    <source>
        <dbReference type="ARBA" id="ARBA00012493"/>
    </source>
</evidence>
<evidence type="ECO:0000256" key="13">
    <source>
        <dbReference type="ARBA" id="ARBA00048173"/>
    </source>
</evidence>
<dbReference type="PANTHER" id="PTHR12066:SF0">
    <property type="entry name" value="TELOMERASE REVERSE TRANSCRIPTASE"/>
    <property type="match status" value="1"/>
</dbReference>
<keyword evidence="5 14" id="KW-0808">Transferase</keyword>
<evidence type="ECO:0000313" key="17">
    <source>
        <dbReference type="EMBL" id="JAI58867.1"/>
    </source>
</evidence>
<dbReference type="GO" id="GO:0042162">
    <property type="term" value="F:telomeric DNA binding"/>
    <property type="evidence" value="ECO:0007669"/>
    <property type="project" value="TreeGrafter"/>
</dbReference>
<keyword evidence="9 14" id="KW-0779">Telomere</keyword>
<evidence type="ECO:0000256" key="14">
    <source>
        <dbReference type="RuleBase" id="RU365061"/>
    </source>
</evidence>
<comment type="subcellular location">
    <subcellularLocation>
        <location evidence="14">Nucleus</location>
    </subcellularLocation>
    <subcellularLocation>
        <location evidence="14">Chromosome</location>
        <location evidence="14">Telomere</location>
    </subcellularLocation>
</comment>
<protein>
    <recommendedName>
        <fullName evidence="3 14">Telomerase reverse transcriptase</fullName>
        <ecNumber evidence="2 14">2.7.7.49</ecNumber>
    </recommendedName>
    <alternativeName>
        <fullName evidence="12 14">Telomerase catalytic subunit</fullName>
    </alternativeName>
</protein>
<dbReference type="GO" id="GO:0000781">
    <property type="term" value="C:chromosome, telomeric region"/>
    <property type="evidence" value="ECO:0007669"/>
    <property type="project" value="UniProtKB-SubCell"/>
</dbReference>
<evidence type="ECO:0000259" key="16">
    <source>
        <dbReference type="PROSITE" id="PS50878"/>
    </source>
</evidence>
<dbReference type="PANTHER" id="PTHR12066">
    <property type="entry name" value="TELOMERASE REVERSE TRANSCRIPTASE"/>
    <property type="match status" value="1"/>
</dbReference>
<dbReference type="GO" id="GO:0000333">
    <property type="term" value="C:telomerase catalytic core complex"/>
    <property type="evidence" value="ECO:0007669"/>
    <property type="project" value="TreeGrafter"/>
</dbReference>
<dbReference type="Pfam" id="PF12009">
    <property type="entry name" value="Telomerase_RBD"/>
    <property type="match status" value="1"/>
</dbReference>
<feature type="region of interest" description="Disordered" evidence="15">
    <location>
        <begin position="1"/>
        <end position="27"/>
    </location>
</feature>
<dbReference type="EMBL" id="GDRN01098861">
    <property type="protein sequence ID" value="JAI58867.1"/>
    <property type="molecule type" value="Transcribed_RNA"/>
</dbReference>
<evidence type="ECO:0000256" key="6">
    <source>
        <dbReference type="ARBA" id="ARBA00022695"/>
    </source>
</evidence>
<dbReference type="AlphaFoldDB" id="A0A0P4W5S7"/>
<evidence type="ECO:0000256" key="7">
    <source>
        <dbReference type="ARBA" id="ARBA00022723"/>
    </source>
</evidence>
<dbReference type="GO" id="GO:0070034">
    <property type="term" value="F:telomerase RNA binding"/>
    <property type="evidence" value="ECO:0007669"/>
    <property type="project" value="TreeGrafter"/>
</dbReference>
<dbReference type="PROSITE" id="PS50878">
    <property type="entry name" value="RT_POL"/>
    <property type="match status" value="1"/>
</dbReference>
<dbReference type="GO" id="GO:0003720">
    <property type="term" value="F:telomerase activity"/>
    <property type="evidence" value="ECO:0007669"/>
    <property type="project" value="InterPro"/>
</dbReference>
<evidence type="ECO:0000256" key="15">
    <source>
        <dbReference type="SAM" id="MobiDB-lite"/>
    </source>
</evidence>